<gene>
    <name evidence="3" type="ORF">JF50_18615</name>
</gene>
<evidence type="ECO:0000313" key="4">
    <source>
        <dbReference type="Proteomes" id="UP000031327"/>
    </source>
</evidence>
<dbReference type="InterPro" id="IPR037873">
    <property type="entry name" value="BamE-like"/>
</dbReference>
<comment type="caution">
    <text evidence="3">The sequence shown here is derived from an EMBL/GenBank/DDBJ whole genome shotgun (WGS) entry which is preliminary data.</text>
</comment>
<sequence length="121" mass="13166">MKNLLIIFFTTFILAACSSTQSGKDFDMDVVKSFKKGETTQADVRKAIGDPSGMDDLVDGETAWQYYFHENKSSGLNYVPIAGAYAGGSKGTSKHVTIRFGKDGIMSGMSFREIESGSSHF</sequence>
<dbReference type="Proteomes" id="UP000031327">
    <property type="component" value="Unassembled WGS sequence"/>
</dbReference>
<dbReference type="OrthoDB" id="6302151at2"/>
<dbReference type="AlphaFoldDB" id="A0A0C1QA22"/>
<feature type="chain" id="PRO_5012723388" evidence="2">
    <location>
        <begin position="16"/>
        <end position="121"/>
    </location>
</feature>
<feature type="signal peptide" evidence="2">
    <location>
        <begin position="1"/>
        <end position="15"/>
    </location>
</feature>
<dbReference type="EMBL" id="JWIC01000007">
    <property type="protein sequence ID" value="KID56270.1"/>
    <property type="molecule type" value="Genomic_DNA"/>
</dbReference>
<keyword evidence="1 2" id="KW-0732">Signal</keyword>
<protein>
    <submittedName>
        <fullName evidence="3">Uncharacterized protein</fullName>
    </submittedName>
</protein>
<dbReference type="PROSITE" id="PS51257">
    <property type="entry name" value="PROKAR_LIPOPROTEIN"/>
    <property type="match status" value="1"/>
</dbReference>
<accession>A0A0C1QA22</accession>
<reference evidence="3 4" key="1">
    <citation type="submission" date="2014-12" db="EMBL/GenBank/DDBJ databases">
        <title>Draft Genome Sequence of Pseudoalteromonas luteoviolacea HI1.</title>
        <authorList>
            <person name="Asahina A.Y."/>
            <person name="Hadfield M.G."/>
        </authorList>
    </citation>
    <scope>NUCLEOTIDE SEQUENCE [LARGE SCALE GENOMIC DNA]</scope>
    <source>
        <strain evidence="3 4">HI1</strain>
    </source>
</reference>
<dbReference type="RefSeq" id="WP_039610843.1">
    <property type="nucleotide sequence ID" value="NZ_JWIC01000007.1"/>
</dbReference>
<dbReference type="Gene3D" id="3.30.1450.10">
    <property type="match status" value="1"/>
</dbReference>
<evidence type="ECO:0000256" key="1">
    <source>
        <dbReference type="ARBA" id="ARBA00022729"/>
    </source>
</evidence>
<evidence type="ECO:0000256" key="2">
    <source>
        <dbReference type="SAM" id="SignalP"/>
    </source>
</evidence>
<organism evidence="3 4">
    <name type="scientific">Pseudoalteromonas luteoviolacea</name>
    <dbReference type="NCBI Taxonomy" id="43657"/>
    <lineage>
        <taxon>Bacteria</taxon>
        <taxon>Pseudomonadati</taxon>
        <taxon>Pseudomonadota</taxon>
        <taxon>Gammaproteobacteria</taxon>
        <taxon>Alteromonadales</taxon>
        <taxon>Pseudoalteromonadaceae</taxon>
        <taxon>Pseudoalteromonas</taxon>
    </lineage>
</organism>
<name>A0A0C1QA22_9GAMM</name>
<evidence type="ECO:0000313" key="3">
    <source>
        <dbReference type="EMBL" id="KID56270.1"/>
    </source>
</evidence>
<proteinExistence type="predicted"/>